<evidence type="ECO:0000259" key="9">
    <source>
        <dbReference type="PROSITE" id="PS50109"/>
    </source>
</evidence>
<dbReference type="InterPro" id="IPR000700">
    <property type="entry name" value="PAS-assoc_C"/>
</dbReference>
<dbReference type="Gene3D" id="3.30.450.40">
    <property type="match status" value="2"/>
</dbReference>
<evidence type="ECO:0000259" key="11">
    <source>
        <dbReference type="PROSITE" id="PS50112"/>
    </source>
</evidence>
<dbReference type="Pfam" id="PF08448">
    <property type="entry name" value="PAS_4"/>
    <property type="match status" value="1"/>
</dbReference>
<dbReference type="Pfam" id="PF00072">
    <property type="entry name" value="Response_reg"/>
    <property type="match status" value="1"/>
</dbReference>
<evidence type="ECO:0000313" key="14">
    <source>
        <dbReference type="Proteomes" id="UP000830729"/>
    </source>
</evidence>
<organism evidence="13 14">
    <name type="scientific">Halorussus limi</name>
    <dbReference type="NCBI Taxonomy" id="2938695"/>
    <lineage>
        <taxon>Archaea</taxon>
        <taxon>Methanobacteriati</taxon>
        <taxon>Methanobacteriota</taxon>
        <taxon>Stenosarchaea group</taxon>
        <taxon>Halobacteria</taxon>
        <taxon>Halobacteriales</taxon>
        <taxon>Haladaptataceae</taxon>
        <taxon>Halorussus</taxon>
    </lineage>
</organism>
<dbReference type="Proteomes" id="UP000830729">
    <property type="component" value="Chromosome"/>
</dbReference>
<dbReference type="SUPFAM" id="SSF47384">
    <property type="entry name" value="Homodimeric domain of signal transducing histidine kinase"/>
    <property type="match status" value="1"/>
</dbReference>
<dbReference type="PROSITE" id="PS50112">
    <property type="entry name" value="PAS"/>
    <property type="match status" value="1"/>
</dbReference>
<evidence type="ECO:0000256" key="8">
    <source>
        <dbReference type="SAM" id="MobiDB-lite"/>
    </source>
</evidence>
<reference evidence="13 14" key="1">
    <citation type="submission" date="2022-04" db="EMBL/GenBank/DDBJ databases">
        <title>Diverse halophilic archaea isolated from saline environments.</title>
        <authorList>
            <person name="Cui H.-L."/>
        </authorList>
    </citation>
    <scope>NUCLEOTIDE SEQUENCE [LARGE SCALE GENOMIC DNA]</scope>
    <source>
        <strain evidence="13 14">XZYJT49</strain>
    </source>
</reference>
<keyword evidence="3" id="KW-0808">Transferase</keyword>
<dbReference type="RefSeq" id="WP_248651011.1">
    <property type="nucleotide sequence ID" value="NZ_CP096659.1"/>
</dbReference>
<feature type="region of interest" description="Disordered" evidence="8">
    <location>
        <begin position="788"/>
        <end position="811"/>
    </location>
</feature>
<dbReference type="KEGG" id="halx:M0R89_02615"/>
<dbReference type="InterPro" id="IPR000014">
    <property type="entry name" value="PAS"/>
</dbReference>
<dbReference type="AlphaFoldDB" id="A0A8U0HVK6"/>
<dbReference type="InterPro" id="IPR035965">
    <property type="entry name" value="PAS-like_dom_sf"/>
</dbReference>
<feature type="modified residue" description="4-aspartylphosphate" evidence="6">
    <location>
        <position position="65"/>
    </location>
</feature>
<dbReference type="CDD" id="cd00156">
    <property type="entry name" value="REC"/>
    <property type="match status" value="1"/>
</dbReference>
<dbReference type="SUPFAM" id="SSF55785">
    <property type="entry name" value="PYP-like sensor domain (PAS domain)"/>
    <property type="match status" value="1"/>
</dbReference>
<dbReference type="InterPro" id="IPR003018">
    <property type="entry name" value="GAF"/>
</dbReference>
<proteinExistence type="predicted"/>
<accession>A0A8U0HVK6</accession>
<name>A0A8U0HVK6_9EURY</name>
<keyword evidence="4" id="KW-0418">Kinase</keyword>
<dbReference type="GO" id="GO:0000155">
    <property type="term" value="F:phosphorelay sensor kinase activity"/>
    <property type="evidence" value="ECO:0007669"/>
    <property type="project" value="InterPro"/>
</dbReference>
<dbReference type="InterPro" id="IPR001789">
    <property type="entry name" value="Sig_transdc_resp-reg_receiver"/>
</dbReference>
<evidence type="ECO:0000256" key="5">
    <source>
        <dbReference type="ARBA" id="ARBA00023012"/>
    </source>
</evidence>
<dbReference type="SUPFAM" id="SSF55781">
    <property type="entry name" value="GAF domain-like"/>
    <property type="match status" value="2"/>
</dbReference>
<dbReference type="InterPro" id="IPR005467">
    <property type="entry name" value="His_kinase_dom"/>
</dbReference>
<dbReference type="SMART" id="SM00388">
    <property type="entry name" value="HisKA"/>
    <property type="match status" value="1"/>
</dbReference>
<dbReference type="PANTHER" id="PTHR43711">
    <property type="entry name" value="TWO-COMPONENT HISTIDINE KINASE"/>
    <property type="match status" value="1"/>
</dbReference>
<evidence type="ECO:0000256" key="7">
    <source>
        <dbReference type="SAM" id="Coils"/>
    </source>
</evidence>
<dbReference type="SUPFAM" id="SSF52172">
    <property type="entry name" value="CheY-like"/>
    <property type="match status" value="1"/>
</dbReference>
<evidence type="ECO:0000313" key="13">
    <source>
        <dbReference type="EMBL" id="UPV74968.1"/>
    </source>
</evidence>
<feature type="domain" description="Histidine kinase" evidence="9">
    <location>
        <begin position="611"/>
        <end position="799"/>
    </location>
</feature>
<keyword evidence="14" id="KW-1185">Reference proteome</keyword>
<dbReference type="NCBIfam" id="TIGR00229">
    <property type="entry name" value="sensory_box"/>
    <property type="match status" value="1"/>
</dbReference>
<dbReference type="SMART" id="SM00448">
    <property type="entry name" value="REC"/>
    <property type="match status" value="1"/>
</dbReference>
<dbReference type="Pfam" id="PF13185">
    <property type="entry name" value="GAF_2"/>
    <property type="match status" value="1"/>
</dbReference>
<evidence type="ECO:0000259" key="12">
    <source>
        <dbReference type="PROSITE" id="PS50113"/>
    </source>
</evidence>
<dbReference type="InterPro" id="IPR036890">
    <property type="entry name" value="HATPase_C_sf"/>
</dbReference>
<evidence type="ECO:0000256" key="6">
    <source>
        <dbReference type="PROSITE-ProRule" id="PRU00169"/>
    </source>
</evidence>
<keyword evidence="5" id="KW-0902">Two-component regulatory system</keyword>
<dbReference type="SUPFAM" id="SSF55874">
    <property type="entry name" value="ATPase domain of HSP90 chaperone/DNA topoisomerase II/histidine kinase"/>
    <property type="match status" value="1"/>
</dbReference>
<dbReference type="Pfam" id="PF02518">
    <property type="entry name" value="HATPase_c"/>
    <property type="match status" value="1"/>
</dbReference>
<dbReference type="SMART" id="SM00091">
    <property type="entry name" value="PAS"/>
    <property type="match status" value="1"/>
</dbReference>
<evidence type="ECO:0000256" key="3">
    <source>
        <dbReference type="ARBA" id="ARBA00022679"/>
    </source>
</evidence>
<sequence>MQRNRDDRSDAPISALYIDDDRSLLDLTKDFLETQTDRIEVETTDSPRRGLSLLAEREFDAVVCDYQMPELDGLDVLETVRSERDSDIPFVIFTGRGRKEVAVEALNLGADRYIQKGGDPTSQYGVLAQAIEQEVEHHRTRRQLHRRDENLQIVLESIGDAVITTDVEGRVTRMNSVAEELTGWDENDAVGEPLPAVFEILSEDDREPEESPAQRVLEEGEVVGLANGTVLVRKDGSERFIADSAAPIEDESGAVNGVVIVFRDVTDEYRKRKRQRRQRQTIIDVSVDADVTGGNLEAGARTITEAAAETLGVDRVGVWLFEHDNTVLRNVDLYERSTDSHESGSELTASEYGDYFDALQANRAMAVTDAREDPRTAELAEPYLEPLGIGSMLDATVRSGGEVIGVVCHEHVGDAREWTDDERRFAGEIADQFRRLLSNCKQQERETALRGLHGIATDITTFETPEAVCERTIDVAETILDFDRCVINLEEDGMLPIATISEGVPPDGATPMSVDEGIVGKTYRSGESFRFADVREAEEANPQGPYRGALSIPIGDHGVFQTVSDQVDAFDEDDLELAELLVSHAERALDQLEKERELRQQNERLDEFTSVVSHDLRNPLNVAAGRLELARGECDSDHLDDVARAHDRMDSLIEDLLALAHEGQAAIETESVDFGAAVEAAWRTADAPEAALVNDAECSIGADESRLQQLLGNLFCNAVEHGGPSVTVRVGSSTDGFYVADDGPGIPAGRRDDALDMGFSTSEEGTGFGLSIVERIAESHGWDVTVTESESGGARIDVTGVTVSDERSSTE</sequence>
<dbReference type="InterPro" id="IPR036097">
    <property type="entry name" value="HisK_dim/P_sf"/>
</dbReference>
<dbReference type="InterPro" id="IPR029016">
    <property type="entry name" value="GAF-like_dom_sf"/>
</dbReference>
<protein>
    <recommendedName>
        <fullName evidence="2">histidine kinase</fullName>
        <ecNumber evidence="2">2.7.13.3</ecNumber>
    </recommendedName>
</protein>
<dbReference type="PANTHER" id="PTHR43711:SF1">
    <property type="entry name" value="HISTIDINE KINASE 1"/>
    <property type="match status" value="1"/>
</dbReference>
<dbReference type="PROSITE" id="PS50109">
    <property type="entry name" value="HIS_KIN"/>
    <property type="match status" value="1"/>
</dbReference>
<keyword evidence="7" id="KW-0175">Coiled coil</keyword>
<dbReference type="InterPro" id="IPR003661">
    <property type="entry name" value="HisK_dim/P_dom"/>
</dbReference>
<dbReference type="CDD" id="cd00130">
    <property type="entry name" value="PAS"/>
    <property type="match status" value="1"/>
</dbReference>
<keyword evidence="6" id="KW-0597">Phosphoprotein</keyword>
<dbReference type="InterPro" id="IPR050736">
    <property type="entry name" value="Sensor_HK_Regulatory"/>
</dbReference>
<dbReference type="SMART" id="SM00065">
    <property type="entry name" value="GAF"/>
    <property type="match status" value="2"/>
</dbReference>
<dbReference type="InterPro" id="IPR013656">
    <property type="entry name" value="PAS_4"/>
</dbReference>
<dbReference type="Pfam" id="PF01590">
    <property type="entry name" value="GAF"/>
    <property type="match status" value="1"/>
</dbReference>
<feature type="domain" description="PAC" evidence="12">
    <location>
        <begin position="225"/>
        <end position="277"/>
    </location>
</feature>
<feature type="coiled-coil region" evidence="7">
    <location>
        <begin position="575"/>
        <end position="605"/>
    </location>
</feature>
<dbReference type="Pfam" id="PF00512">
    <property type="entry name" value="HisKA"/>
    <property type="match status" value="1"/>
</dbReference>
<evidence type="ECO:0000259" key="10">
    <source>
        <dbReference type="PROSITE" id="PS50110"/>
    </source>
</evidence>
<dbReference type="GeneID" id="72184056"/>
<dbReference type="Gene3D" id="3.40.50.2300">
    <property type="match status" value="1"/>
</dbReference>
<dbReference type="Gene3D" id="3.30.565.10">
    <property type="entry name" value="Histidine kinase-like ATPase, C-terminal domain"/>
    <property type="match status" value="1"/>
</dbReference>
<dbReference type="CDD" id="cd00082">
    <property type="entry name" value="HisKA"/>
    <property type="match status" value="1"/>
</dbReference>
<dbReference type="PROSITE" id="PS50110">
    <property type="entry name" value="RESPONSE_REGULATORY"/>
    <property type="match status" value="1"/>
</dbReference>
<evidence type="ECO:0000256" key="1">
    <source>
        <dbReference type="ARBA" id="ARBA00000085"/>
    </source>
</evidence>
<dbReference type="EC" id="2.7.13.3" evidence="2"/>
<evidence type="ECO:0000256" key="2">
    <source>
        <dbReference type="ARBA" id="ARBA00012438"/>
    </source>
</evidence>
<feature type="domain" description="Response regulatory" evidence="10">
    <location>
        <begin position="14"/>
        <end position="131"/>
    </location>
</feature>
<gene>
    <name evidence="13" type="ORF">M0R89_02615</name>
</gene>
<dbReference type="SMART" id="SM00387">
    <property type="entry name" value="HATPase_c"/>
    <property type="match status" value="1"/>
</dbReference>
<feature type="domain" description="PAS" evidence="11">
    <location>
        <begin position="147"/>
        <end position="220"/>
    </location>
</feature>
<dbReference type="Gene3D" id="3.30.450.20">
    <property type="entry name" value="PAS domain"/>
    <property type="match status" value="1"/>
</dbReference>
<dbReference type="EMBL" id="CP096659">
    <property type="protein sequence ID" value="UPV74968.1"/>
    <property type="molecule type" value="Genomic_DNA"/>
</dbReference>
<evidence type="ECO:0000256" key="4">
    <source>
        <dbReference type="ARBA" id="ARBA00022777"/>
    </source>
</evidence>
<comment type="catalytic activity">
    <reaction evidence="1">
        <text>ATP + protein L-histidine = ADP + protein N-phospho-L-histidine.</text>
        <dbReference type="EC" id="2.7.13.3"/>
    </reaction>
</comment>
<dbReference type="InterPro" id="IPR011006">
    <property type="entry name" value="CheY-like_superfamily"/>
</dbReference>
<dbReference type="InterPro" id="IPR003594">
    <property type="entry name" value="HATPase_dom"/>
</dbReference>
<dbReference type="Gene3D" id="1.10.287.130">
    <property type="match status" value="1"/>
</dbReference>
<dbReference type="CDD" id="cd00075">
    <property type="entry name" value="HATPase"/>
    <property type="match status" value="1"/>
</dbReference>
<dbReference type="PROSITE" id="PS50113">
    <property type="entry name" value="PAC"/>
    <property type="match status" value="1"/>
</dbReference>